<dbReference type="AlphaFoldDB" id="A0A6A5KM15"/>
<accession>A0A6A5KM15</accession>
<name>A0A6A5KM15_9PLEO</name>
<protein>
    <submittedName>
        <fullName evidence="1">Uncharacterized protein</fullName>
    </submittedName>
</protein>
<keyword evidence="2" id="KW-1185">Reference proteome</keyword>
<evidence type="ECO:0000313" key="2">
    <source>
        <dbReference type="Proteomes" id="UP000800040"/>
    </source>
</evidence>
<organism evidence="1 2">
    <name type="scientific">Decorospora gaudefroyi</name>
    <dbReference type="NCBI Taxonomy" id="184978"/>
    <lineage>
        <taxon>Eukaryota</taxon>
        <taxon>Fungi</taxon>
        <taxon>Dikarya</taxon>
        <taxon>Ascomycota</taxon>
        <taxon>Pezizomycotina</taxon>
        <taxon>Dothideomycetes</taxon>
        <taxon>Pleosporomycetidae</taxon>
        <taxon>Pleosporales</taxon>
        <taxon>Pleosporineae</taxon>
        <taxon>Pleosporaceae</taxon>
        <taxon>Decorospora</taxon>
    </lineage>
</organism>
<evidence type="ECO:0000313" key="1">
    <source>
        <dbReference type="EMBL" id="KAF1836822.1"/>
    </source>
</evidence>
<dbReference type="Proteomes" id="UP000800040">
    <property type="component" value="Unassembled WGS sequence"/>
</dbReference>
<dbReference type="EMBL" id="ML975268">
    <property type="protein sequence ID" value="KAF1836822.1"/>
    <property type="molecule type" value="Genomic_DNA"/>
</dbReference>
<reference evidence="1" key="1">
    <citation type="submission" date="2020-01" db="EMBL/GenBank/DDBJ databases">
        <authorList>
            <consortium name="DOE Joint Genome Institute"/>
            <person name="Haridas S."/>
            <person name="Albert R."/>
            <person name="Binder M."/>
            <person name="Bloem J."/>
            <person name="Labutti K."/>
            <person name="Salamov A."/>
            <person name="Andreopoulos B."/>
            <person name="Baker S.E."/>
            <person name="Barry K."/>
            <person name="Bills G."/>
            <person name="Bluhm B.H."/>
            <person name="Cannon C."/>
            <person name="Castanera R."/>
            <person name="Culley D.E."/>
            <person name="Daum C."/>
            <person name="Ezra D."/>
            <person name="Gonzalez J.B."/>
            <person name="Henrissat B."/>
            <person name="Kuo A."/>
            <person name="Liang C."/>
            <person name="Lipzen A."/>
            <person name="Lutzoni F."/>
            <person name="Magnuson J."/>
            <person name="Mondo S."/>
            <person name="Nolan M."/>
            <person name="Ohm R."/>
            <person name="Pangilinan J."/>
            <person name="Park H.-J."/>
            <person name="Ramirez L."/>
            <person name="Alfaro M."/>
            <person name="Sun H."/>
            <person name="Tritt A."/>
            <person name="Yoshinaga Y."/>
            <person name="Zwiers L.-H."/>
            <person name="Turgeon B.G."/>
            <person name="Goodwin S.B."/>
            <person name="Spatafora J.W."/>
            <person name="Crous P.W."/>
            <person name="Grigoriev I.V."/>
        </authorList>
    </citation>
    <scope>NUCLEOTIDE SEQUENCE</scope>
    <source>
        <strain evidence="1">P77</strain>
    </source>
</reference>
<dbReference type="OrthoDB" id="3693180at2759"/>
<proteinExistence type="predicted"/>
<sequence length="245" mass="27949">MNIKINLSDQGFHYSDSAHMHDIAQAEACDISRVSRVGNLRAAFQVNQPQTVLVLIRTPVPEPAVANVLSLAPDHIGFPPSGSGEDELETAIRGGFALSDERSAHERASYKSIHFDGYIAYQHDYTNRIYEPLKAEQVREKENDHTNFQPFAPDSDGRQVAMEYCTYMEDSTDHPEWDPENGQIDHTPVLQRVTSWTSRKLRRTASQTAMMVGLQPEPLVRPTWAWCYDRYCELKRCQAEKRPKE</sequence>
<gene>
    <name evidence="1" type="ORF">BDW02DRAFT_595996</name>
</gene>